<dbReference type="eggNOG" id="ENOG5032YGD">
    <property type="taxonomic scope" value="Bacteria"/>
</dbReference>
<sequence>MKSLQVSQKGDILITNGSFSIIEDESEVSQSVTSLLKIRLEEFFLDEHIGLDRNNLLGKNFNIDEARDDLIECISQDDRIEIINDLTITISGRIASIAFEAKLISTEYEINSTITGEVKLDV</sequence>
<protein>
    <submittedName>
        <fullName evidence="1">Domain protein</fullName>
    </submittedName>
</protein>
<name>K8ERU4_CARML</name>
<organism evidence="1 2">
    <name type="scientific">Carnobacterium maltaromaticum LMA28</name>
    <dbReference type="NCBI Taxonomy" id="1234679"/>
    <lineage>
        <taxon>Bacteria</taxon>
        <taxon>Bacillati</taxon>
        <taxon>Bacillota</taxon>
        <taxon>Bacilli</taxon>
        <taxon>Lactobacillales</taxon>
        <taxon>Carnobacteriaceae</taxon>
        <taxon>Carnobacterium</taxon>
    </lineage>
</organism>
<accession>K8ERU4</accession>
<dbReference type="Pfam" id="PF10934">
    <property type="entry name" value="Sheath_initiator"/>
    <property type="match status" value="1"/>
</dbReference>
<dbReference type="STRING" id="1234679.BN424_1835"/>
<dbReference type="InterPro" id="IPR020288">
    <property type="entry name" value="Sheath_initiator"/>
</dbReference>
<gene>
    <name evidence="1" type="ORF">BN424_1835</name>
</gene>
<proteinExistence type="predicted"/>
<dbReference type="Proteomes" id="UP000000212">
    <property type="component" value="Chromosome"/>
</dbReference>
<dbReference type="EMBL" id="HE999757">
    <property type="protein sequence ID" value="CCO11276.2"/>
    <property type="molecule type" value="Genomic_DNA"/>
</dbReference>
<keyword evidence="2" id="KW-1185">Reference proteome</keyword>
<dbReference type="OrthoDB" id="2149405at2"/>
<dbReference type="Gene3D" id="3.10.450.40">
    <property type="match status" value="1"/>
</dbReference>
<dbReference type="RefSeq" id="WP_015076502.1">
    <property type="nucleotide sequence ID" value="NC_019425.2"/>
</dbReference>
<dbReference type="HOGENOM" id="CLU_142920_0_1_9"/>
<dbReference type="AlphaFoldDB" id="K8ERU4"/>
<evidence type="ECO:0000313" key="2">
    <source>
        <dbReference type="Proteomes" id="UP000000212"/>
    </source>
</evidence>
<dbReference type="KEGG" id="cml:BN424_1835"/>
<evidence type="ECO:0000313" key="1">
    <source>
        <dbReference type="EMBL" id="CCO11276.2"/>
    </source>
</evidence>
<reference evidence="2" key="1">
    <citation type="journal article" date="2013" name="Genome Announc.">
        <title>Complete Chromosome Sequence of Carnobacterium maltaromaticum LMA 28.</title>
        <authorList>
            <person name="Cailliez-Grimal C."/>
            <person name="Chaillou S."/>
            <person name="Anba-Mondoloni J."/>
            <person name="Loux V."/>
            <person name="Afzal M.I."/>
            <person name="Rahman A."/>
            <person name="Kergourlay G."/>
            <person name="Champomier-Verges M.C."/>
            <person name="Zagorec M."/>
            <person name="Dalgaard P."/>
            <person name="Leisner J.J."/>
            <person name="Prevost H."/>
            <person name="Revol-Junelles A.M."/>
            <person name="Borges F."/>
        </authorList>
    </citation>
    <scope>NUCLEOTIDE SEQUENCE</scope>
    <source>
        <strain evidence="2">LMA28</strain>
    </source>
</reference>